<accession>A0AAU9KC27</accession>
<protein>
    <submittedName>
        <fullName evidence="1">Uncharacterized protein</fullName>
    </submittedName>
</protein>
<comment type="caution">
    <text evidence="1">The sequence shown here is derived from an EMBL/GenBank/DDBJ whole genome shotgun (WGS) entry which is preliminary data.</text>
</comment>
<sequence>MGLCITKQSIKLQDTKSESDEATKIKAMKRQILVNKARRAPILRLDDNDLYKRRQLTRITEPDALNYVSKSNEPV</sequence>
<dbReference type="EMBL" id="CAJZBQ010000052">
    <property type="protein sequence ID" value="CAG9330742.1"/>
    <property type="molecule type" value="Genomic_DNA"/>
</dbReference>
<dbReference type="Proteomes" id="UP001162131">
    <property type="component" value="Unassembled WGS sequence"/>
</dbReference>
<organism evidence="1 2">
    <name type="scientific">Blepharisma stoltei</name>
    <dbReference type="NCBI Taxonomy" id="1481888"/>
    <lineage>
        <taxon>Eukaryota</taxon>
        <taxon>Sar</taxon>
        <taxon>Alveolata</taxon>
        <taxon>Ciliophora</taxon>
        <taxon>Postciliodesmatophora</taxon>
        <taxon>Heterotrichea</taxon>
        <taxon>Heterotrichida</taxon>
        <taxon>Blepharismidae</taxon>
        <taxon>Blepharisma</taxon>
    </lineage>
</organism>
<evidence type="ECO:0000313" key="2">
    <source>
        <dbReference type="Proteomes" id="UP001162131"/>
    </source>
</evidence>
<keyword evidence="2" id="KW-1185">Reference proteome</keyword>
<evidence type="ECO:0000313" key="1">
    <source>
        <dbReference type="EMBL" id="CAG9330742.1"/>
    </source>
</evidence>
<gene>
    <name evidence="1" type="ORF">BSTOLATCC_MIC52156</name>
</gene>
<name>A0AAU9KC27_9CILI</name>
<dbReference type="AlphaFoldDB" id="A0AAU9KC27"/>
<proteinExistence type="predicted"/>
<reference evidence="1" key="1">
    <citation type="submission" date="2021-09" db="EMBL/GenBank/DDBJ databases">
        <authorList>
            <consortium name="AG Swart"/>
            <person name="Singh M."/>
            <person name="Singh A."/>
            <person name="Seah K."/>
            <person name="Emmerich C."/>
        </authorList>
    </citation>
    <scope>NUCLEOTIDE SEQUENCE</scope>
    <source>
        <strain evidence="1">ATCC30299</strain>
    </source>
</reference>